<accession>A0A0A0JGT2</accession>
<sequence>MRTLVLIHGRSQQRKDSKALKQEWLDALHTGFRAAGLDVDLPTEQVRFPYYGDTLDDLVKNAGGKPAEVIIQSAGEPNPAELEFLAAAVSDTVATVGLTEEDIRAHAEDGAVVEQGVQNWPWVLAALRALENVPGLGNASLALATLDVYRYLRNPGIQTIIEGGVRKAFDSAGEFVVVGHSLGSVVAYDVLRRRAAAEGWSAPHFVTVGSPLAVGTIVEALAPIGTPDGVRTWFNAYDPQDVVSLHPLDEAHFPVTPAIENVTVHNGTPNRHGIVGYLSDPTVASRIHAALTD</sequence>
<comment type="caution">
    <text evidence="1">The sequence shown here is derived from an EMBL/GenBank/DDBJ whole genome shotgun (WGS) entry which is preliminary data.</text>
</comment>
<keyword evidence="2" id="KW-1185">Reference proteome</keyword>
<proteinExistence type="predicted"/>
<dbReference type="SUPFAM" id="SSF53474">
    <property type="entry name" value="alpha/beta-Hydrolases"/>
    <property type="match status" value="1"/>
</dbReference>
<evidence type="ECO:0000313" key="2">
    <source>
        <dbReference type="Proteomes" id="UP000030011"/>
    </source>
</evidence>
<organism evidence="1 2">
    <name type="scientific">Knoellia subterranea KCTC 19937</name>
    <dbReference type="NCBI Taxonomy" id="1385521"/>
    <lineage>
        <taxon>Bacteria</taxon>
        <taxon>Bacillati</taxon>
        <taxon>Actinomycetota</taxon>
        <taxon>Actinomycetes</taxon>
        <taxon>Micrococcales</taxon>
        <taxon>Intrasporangiaceae</taxon>
        <taxon>Knoellia</taxon>
    </lineage>
</organism>
<dbReference type="OrthoDB" id="3483116at2"/>
<dbReference type="InterPro" id="IPR029058">
    <property type="entry name" value="AB_hydrolase_fold"/>
</dbReference>
<reference evidence="1 2" key="1">
    <citation type="submission" date="2013-08" db="EMBL/GenBank/DDBJ databases">
        <title>The genome sequence of Knoellia subterranea.</title>
        <authorList>
            <person name="Zhu W."/>
            <person name="Wang G."/>
        </authorList>
    </citation>
    <scope>NUCLEOTIDE SEQUENCE [LARGE SCALE GENOMIC DNA]</scope>
    <source>
        <strain evidence="1 2">KCTC 19937</strain>
    </source>
</reference>
<dbReference type="eggNOG" id="COG3591">
    <property type="taxonomic scope" value="Bacteria"/>
</dbReference>
<dbReference type="AlphaFoldDB" id="A0A0A0JGT2"/>
<dbReference type="EMBL" id="AVPK01000012">
    <property type="protein sequence ID" value="KGN36353.1"/>
    <property type="molecule type" value="Genomic_DNA"/>
</dbReference>
<protein>
    <submittedName>
        <fullName evidence="1">Uncharacterized protein</fullName>
    </submittedName>
</protein>
<dbReference type="Proteomes" id="UP000030011">
    <property type="component" value="Unassembled WGS sequence"/>
</dbReference>
<dbReference type="STRING" id="1385521.N803_05985"/>
<gene>
    <name evidence="1" type="ORF">N803_05985</name>
</gene>
<name>A0A0A0JGT2_9MICO</name>
<evidence type="ECO:0000313" key="1">
    <source>
        <dbReference type="EMBL" id="KGN36353.1"/>
    </source>
</evidence>
<dbReference type="Gene3D" id="3.40.50.1820">
    <property type="entry name" value="alpha/beta hydrolase"/>
    <property type="match status" value="1"/>
</dbReference>
<dbReference type="RefSeq" id="WP_035907048.1">
    <property type="nucleotide sequence ID" value="NZ_AVPK01000012.1"/>
</dbReference>